<proteinExistence type="predicted"/>
<dbReference type="Gene3D" id="1.20.225.10">
    <property type="entry name" value="Bacteriocin AS-48"/>
    <property type="match status" value="1"/>
</dbReference>
<sequence length="53" mass="5249">MFKLVGTLGIPNSVAGLLAGGIGAIATEGGMSAFINTVKNIIMSKGKAAAISW</sequence>
<dbReference type="EMBL" id="AP018712">
    <property type="protein sequence ID" value="BBE30727.1"/>
    <property type="molecule type" value="Genomic_DNA"/>
</dbReference>
<accession>A0A7G1G734</accession>
<gene>
    <name evidence="1" type="ORF">OSSY52_08680</name>
</gene>
<reference evidence="1 2" key="1">
    <citation type="submission" date="2018-06" db="EMBL/GenBank/DDBJ databases">
        <title>Genome sequencing of Oceanotoga sp. sy52.</title>
        <authorList>
            <person name="Mori K."/>
        </authorList>
    </citation>
    <scope>NUCLEOTIDE SEQUENCE [LARGE SCALE GENOMIC DNA]</scope>
    <source>
        <strain evidence="2">sy52</strain>
    </source>
</reference>
<dbReference type="RefSeq" id="WP_190615797.1">
    <property type="nucleotide sequence ID" value="NZ_AP018712.1"/>
</dbReference>
<dbReference type="AlphaFoldDB" id="A0A7G1G734"/>
<keyword evidence="2" id="KW-1185">Reference proteome</keyword>
<evidence type="ECO:0000313" key="1">
    <source>
        <dbReference type="EMBL" id="BBE30727.1"/>
    </source>
</evidence>
<organism evidence="1 2">
    <name type="scientific">Tepiditoga spiralis</name>
    <dbReference type="NCBI Taxonomy" id="2108365"/>
    <lineage>
        <taxon>Bacteria</taxon>
        <taxon>Thermotogati</taxon>
        <taxon>Thermotogota</taxon>
        <taxon>Thermotogae</taxon>
        <taxon>Petrotogales</taxon>
        <taxon>Petrotogaceae</taxon>
        <taxon>Tepiditoga</taxon>
    </lineage>
</organism>
<dbReference type="InterPro" id="IPR009086">
    <property type="entry name" value="Bacteriocin_AS48"/>
</dbReference>
<protein>
    <submittedName>
        <fullName evidence="1">Uncharacterized protein</fullName>
    </submittedName>
</protein>
<dbReference type="KEGG" id="ocy:OSSY52_08680"/>
<name>A0A7G1G734_9BACT</name>
<evidence type="ECO:0000313" key="2">
    <source>
        <dbReference type="Proteomes" id="UP000516361"/>
    </source>
</evidence>
<dbReference type="Proteomes" id="UP000516361">
    <property type="component" value="Chromosome"/>
</dbReference>
<dbReference type="InParanoid" id="A0A7G1G734"/>